<feature type="chain" id="PRO_5005293236" evidence="1">
    <location>
        <begin position="26"/>
        <end position="70"/>
    </location>
</feature>
<gene>
    <name evidence="2" type="ORF">V474_06620</name>
</gene>
<accession>A0A0J8A5A0</accession>
<dbReference type="OrthoDB" id="7209000at2"/>
<comment type="caution">
    <text evidence="2">The sequence shown here is derived from an EMBL/GenBank/DDBJ whole genome shotgun (WGS) entry which is preliminary data.</text>
</comment>
<feature type="signal peptide" evidence="1">
    <location>
        <begin position="1"/>
        <end position="25"/>
    </location>
</feature>
<keyword evidence="3" id="KW-1185">Reference proteome</keyword>
<dbReference type="AlphaFoldDB" id="A0A0J8A5A0"/>
<dbReference type="EMBL" id="JACU01000017">
    <property type="protein sequence ID" value="KMS50590.1"/>
    <property type="molecule type" value="Genomic_DNA"/>
</dbReference>
<protein>
    <submittedName>
        <fullName evidence="2">Uncharacterized protein</fullName>
    </submittedName>
</protein>
<evidence type="ECO:0000313" key="3">
    <source>
        <dbReference type="Proteomes" id="UP000052268"/>
    </source>
</evidence>
<dbReference type="RefSeq" id="WP_059153618.1">
    <property type="nucleotide sequence ID" value="NZ_KQ130461.1"/>
</dbReference>
<dbReference type="Proteomes" id="UP000052268">
    <property type="component" value="Unassembled WGS sequence"/>
</dbReference>
<name>A0A0J8A5A0_9SPHN</name>
<sequence length="70" mass="7662">MRFTTHRMSCALMALAAAAAAPTQAADYPQPLAEEPIPAVAQLPEKYPSNWVLVHDLFLGRAAERNRKVS</sequence>
<dbReference type="PATRIC" id="fig|1114963.3.peg.4976"/>
<reference evidence="2 3" key="1">
    <citation type="journal article" date="2015" name="G3 (Bethesda)">
        <title>Insights into Ongoing Evolution of the Hexachlorocyclohexane Catabolic Pathway from Comparative Genomics of Ten Sphingomonadaceae Strains.</title>
        <authorList>
            <person name="Pearce S.L."/>
            <person name="Oakeshott J.G."/>
            <person name="Pandey G."/>
        </authorList>
    </citation>
    <scope>NUCLEOTIDE SEQUENCE [LARGE SCALE GENOMIC DNA]</scope>
    <source>
        <strain evidence="2 3">LL02</strain>
    </source>
</reference>
<proteinExistence type="predicted"/>
<evidence type="ECO:0000313" key="2">
    <source>
        <dbReference type="EMBL" id="KMS50590.1"/>
    </source>
</evidence>
<organism evidence="2 3">
    <name type="scientific">Novosphingobium barchaimii LL02</name>
    <dbReference type="NCBI Taxonomy" id="1114963"/>
    <lineage>
        <taxon>Bacteria</taxon>
        <taxon>Pseudomonadati</taxon>
        <taxon>Pseudomonadota</taxon>
        <taxon>Alphaproteobacteria</taxon>
        <taxon>Sphingomonadales</taxon>
        <taxon>Sphingomonadaceae</taxon>
        <taxon>Novosphingobium</taxon>
    </lineage>
</organism>
<evidence type="ECO:0000256" key="1">
    <source>
        <dbReference type="SAM" id="SignalP"/>
    </source>
</evidence>
<keyword evidence="1" id="KW-0732">Signal</keyword>